<feature type="domain" description="RRM" evidence="9">
    <location>
        <begin position="240"/>
        <end position="338"/>
    </location>
</feature>
<comment type="function">
    <text evidence="1">Involved in pre-25S rRNA processing.</text>
</comment>
<dbReference type="InterPro" id="IPR000504">
    <property type="entry name" value="RRM_dom"/>
</dbReference>
<evidence type="ECO:0000256" key="1">
    <source>
        <dbReference type="ARBA" id="ARBA00002475"/>
    </source>
</evidence>
<feature type="compositionally biased region" description="Basic and acidic residues" evidence="8">
    <location>
        <begin position="385"/>
        <end position="400"/>
    </location>
</feature>
<comment type="similarity">
    <text evidence="3">Belongs to the RRM RBM34 family.</text>
</comment>
<evidence type="ECO:0000256" key="3">
    <source>
        <dbReference type="ARBA" id="ARBA00007077"/>
    </source>
</evidence>
<protein>
    <recommendedName>
        <fullName evidence="4">Nucleolar protein 12</fullName>
    </recommendedName>
</protein>
<dbReference type="KEGG" id="cput:CONPUDRAFT_55890"/>
<dbReference type="SUPFAM" id="SSF54928">
    <property type="entry name" value="RNA-binding domain, RBD"/>
    <property type="match status" value="1"/>
</dbReference>
<dbReference type="SMART" id="SM00360">
    <property type="entry name" value="RRM"/>
    <property type="match status" value="1"/>
</dbReference>
<evidence type="ECO:0000313" key="10">
    <source>
        <dbReference type="EMBL" id="EIW81159.1"/>
    </source>
</evidence>
<dbReference type="EMBL" id="JH711578">
    <property type="protein sequence ID" value="EIW81159.1"/>
    <property type="molecule type" value="Genomic_DNA"/>
</dbReference>
<evidence type="ECO:0000256" key="5">
    <source>
        <dbReference type="ARBA" id="ARBA00022884"/>
    </source>
</evidence>
<dbReference type="Gene3D" id="3.30.70.330">
    <property type="match status" value="2"/>
</dbReference>
<dbReference type="GO" id="GO:0019843">
    <property type="term" value="F:rRNA binding"/>
    <property type="evidence" value="ECO:0007669"/>
    <property type="project" value="TreeGrafter"/>
</dbReference>
<dbReference type="InterPro" id="IPR035979">
    <property type="entry name" value="RBD_domain_sf"/>
</dbReference>
<comment type="subcellular location">
    <subcellularLocation>
        <location evidence="2">Nucleus</location>
        <location evidence="2">Nucleolus</location>
    </subcellularLocation>
</comment>
<feature type="compositionally biased region" description="Basic and acidic residues" evidence="8">
    <location>
        <begin position="418"/>
        <end position="429"/>
    </location>
</feature>
<evidence type="ECO:0000256" key="6">
    <source>
        <dbReference type="ARBA" id="ARBA00023242"/>
    </source>
</evidence>
<feature type="compositionally biased region" description="Basic residues" evidence="8">
    <location>
        <begin position="401"/>
        <end position="410"/>
    </location>
</feature>
<feature type="region of interest" description="Disordered" evidence="8">
    <location>
        <begin position="1"/>
        <end position="52"/>
    </location>
</feature>
<keyword evidence="5 7" id="KW-0694">RNA-binding</keyword>
<dbReference type="Proteomes" id="UP000053558">
    <property type="component" value="Unassembled WGS sequence"/>
</dbReference>
<gene>
    <name evidence="10" type="ORF">CONPUDRAFT_55890</name>
</gene>
<evidence type="ECO:0000256" key="4">
    <source>
        <dbReference type="ARBA" id="ARBA00015520"/>
    </source>
</evidence>
<evidence type="ECO:0000256" key="7">
    <source>
        <dbReference type="PROSITE-ProRule" id="PRU00176"/>
    </source>
</evidence>
<dbReference type="PANTHER" id="PTHR23236">
    <property type="entry name" value="EUKARYOTIC TRANSLATION INITIATION FACTOR 4B/4H"/>
    <property type="match status" value="1"/>
</dbReference>
<organism evidence="10 11">
    <name type="scientific">Coniophora puteana (strain RWD-64-598)</name>
    <name type="common">Brown rot fungus</name>
    <dbReference type="NCBI Taxonomy" id="741705"/>
    <lineage>
        <taxon>Eukaryota</taxon>
        <taxon>Fungi</taxon>
        <taxon>Dikarya</taxon>
        <taxon>Basidiomycota</taxon>
        <taxon>Agaricomycotina</taxon>
        <taxon>Agaricomycetes</taxon>
        <taxon>Agaricomycetidae</taxon>
        <taxon>Boletales</taxon>
        <taxon>Coniophorineae</taxon>
        <taxon>Coniophoraceae</taxon>
        <taxon>Coniophora</taxon>
    </lineage>
</organism>
<keyword evidence="6" id="KW-0539">Nucleus</keyword>
<dbReference type="PROSITE" id="PS50102">
    <property type="entry name" value="RRM"/>
    <property type="match status" value="1"/>
</dbReference>
<dbReference type="PANTHER" id="PTHR23236:SF25">
    <property type="entry name" value="RNA-BINDING PROTEIN 34"/>
    <property type="match status" value="1"/>
</dbReference>
<proteinExistence type="inferred from homology"/>
<dbReference type="RefSeq" id="XP_007768230.1">
    <property type="nucleotide sequence ID" value="XM_007770040.1"/>
</dbReference>
<dbReference type="GO" id="GO:0005730">
    <property type="term" value="C:nucleolus"/>
    <property type="evidence" value="ECO:0007669"/>
    <property type="project" value="UniProtKB-SubCell"/>
</dbReference>
<dbReference type="AlphaFoldDB" id="A0A5M3MPP2"/>
<dbReference type="OrthoDB" id="442677at2759"/>
<feature type="region of interest" description="Disordered" evidence="8">
    <location>
        <begin position="100"/>
        <end position="138"/>
    </location>
</feature>
<comment type="caution">
    <text evidence="10">The sequence shown here is derived from an EMBL/GenBank/DDBJ whole genome shotgun (WGS) entry which is preliminary data.</text>
</comment>
<accession>A0A5M3MPP2</accession>
<feature type="region of interest" description="Disordered" evidence="8">
    <location>
        <begin position="334"/>
        <end position="461"/>
    </location>
</feature>
<dbReference type="InterPro" id="IPR012677">
    <property type="entry name" value="Nucleotide-bd_a/b_plait_sf"/>
</dbReference>
<feature type="compositionally biased region" description="Basic and acidic residues" evidence="8">
    <location>
        <begin position="354"/>
        <end position="372"/>
    </location>
</feature>
<sequence length="461" mass="50750">MDASGAEGVDEDAVPPVHETLQKTKPIATDARSRKERFVPPGETAEQRSSRTIFVGNLPKDVAQKRPLQKQLHKHILSLVPTAKIESSRFRSVAFQVPTSKLPDDSAKPTPTKARQHDKDRAASWRTSSGKDDEKADEKKFLTPAQKKKIAFINQQFHPIADSVNAYIVFAHPIPASSRPSNLPPLPPVLEPYKAARVAVEKCNGTIFMERMIRVDAAAPLSSDASLDKSHATGAGDPRLTIFVGNLDFESKEDDLRVFFEGLVSSERGPPPSETAADSNAGQWVNRVRIVRDGQTQLGKGFAYVQFADRVCVDEILAMDVSRLKFAKRKLRVQRCKTAPAASPRDAPAGKMSIGDDKLSKPTRPSKADSMPKGDPNLGSKLAHLSKEERKKVKATDSDRRARRLAKKKAGNALSAKDASHAKDRERARKQSTMKKSAPAHFQKKGRVRSEKSVAKRNVKK</sequence>
<dbReference type="GeneID" id="19207757"/>
<dbReference type="OMA" id="IAFIKHE"/>
<evidence type="ECO:0000256" key="2">
    <source>
        <dbReference type="ARBA" id="ARBA00004604"/>
    </source>
</evidence>
<dbReference type="GO" id="GO:0000463">
    <property type="term" value="P:maturation of LSU-rRNA from tricistronic rRNA transcript (SSU-rRNA, 5.8S rRNA, LSU-rRNA)"/>
    <property type="evidence" value="ECO:0007669"/>
    <property type="project" value="TreeGrafter"/>
</dbReference>
<keyword evidence="11" id="KW-1185">Reference proteome</keyword>
<evidence type="ECO:0000259" key="9">
    <source>
        <dbReference type="PROSITE" id="PS50102"/>
    </source>
</evidence>
<evidence type="ECO:0000313" key="11">
    <source>
        <dbReference type="Proteomes" id="UP000053558"/>
    </source>
</evidence>
<reference evidence="11" key="1">
    <citation type="journal article" date="2012" name="Science">
        <title>The Paleozoic origin of enzymatic lignin decomposition reconstructed from 31 fungal genomes.</title>
        <authorList>
            <person name="Floudas D."/>
            <person name="Binder M."/>
            <person name="Riley R."/>
            <person name="Barry K."/>
            <person name="Blanchette R.A."/>
            <person name="Henrissat B."/>
            <person name="Martinez A.T."/>
            <person name="Otillar R."/>
            <person name="Spatafora J.W."/>
            <person name="Yadav J.S."/>
            <person name="Aerts A."/>
            <person name="Benoit I."/>
            <person name="Boyd A."/>
            <person name="Carlson A."/>
            <person name="Copeland A."/>
            <person name="Coutinho P.M."/>
            <person name="de Vries R.P."/>
            <person name="Ferreira P."/>
            <person name="Findley K."/>
            <person name="Foster B."/>
            <person name="Gaskell J."/>
            <person name="Glotzer D."/>
            <person name="Gorecki P."/>
            <person name="Heitman J."/>
            <person name="Hesse C."/>
            <person name="Hori C."/>
            <person name="Igarashi K."/>
            <person name="Jurgens J.A."/>
            <person name="Kallen N."/>
            <person name="Kersten P."/>
            <person name="Kohler A."/>
            <person name="Kuees U."/>
            <person name="Kumar T.K.A."/>
            <person name="Kuo A."/>
            <person name="LaButti K."/>
            <person name="Larrondo L.F."/>
            <person name="Lindquist E."/>
            <person name="Ling A."/>
            <person name="Lombard V."/>
            <person name="Lucas S."/>
            <person name="Lundell T."/>
            <person name="Martin R."/>
            <person name="McLaughlin D.J."/>
            <person name="Morgenstern I."/>
            <person name="Morin E."/>
            <person name="Murat C."/>
            <person name="Nagy L.G."/>
            <person name="Nolan M."/>
            <person name="Ohm R.A."/>
            <person name="Patyshakuliyeva A."/>
            <person name="Rokas A."/>
            <person name="Ruiz-Duenas F.J."/>
            <person name="Sabat G."/>
            <person name="Salamov A."/>
            <person name="Samejima M."/>
            <person name="Schmutz J."/>
            <person name="Slot J.C."/>
            <person name="St John F."/>
            <person name="Stenlid J."/>
            <person name="Sun H."/>
            <person name="Sun S."/>
            <person name="Syed K."/>
            <person name="Tsang A."/>
            <person name="Wiebenga A."/>
            <person name="Young D."/>
            <person name="Pisabarro A."/>
            <person name="Eastwood D.C."/>
            <person name="Martin F."/>
            <person name="Cullen D."/>
            <person name="Grigoriev I.V."/>
            <person name="Hibbett D.S."/>
        </authorList>
    </citation>
    <scope>NUCLEOTIDE SEQUENCE [LARGE SCALE GENOMIC DNA]</scope>
    <source>
        <strain evidence="11">RWD-64-598 SS2</strain>
    </source>
</reference>
<name>A0A5M3MPP2_CONPW</name>
<feature type="compositionally biased region" description="Basic and acidic residues" evidence="8">
    <location>
        <begin position="115"/>
        <end position="138"/>
    </location>
</feature>
<evidence type="ECO:0000256" key="8">
    <source>
        <dbReference type="SAM" id="MobiDB-lite"/>
    </source>
</evidence>